<sequence>MIDHLEQVYWEDVLQPRGEVYENCSFSFLPAKTPTGALVIEEYWLKNQEILQRVNVLIEFDKIGVKYIKNHPIWSITSKPLMLQFIYAAFWRLKTIDAGFGQAKFRDLNIQDRSSGITAHLLITSQVFFDTGTPVILLANYANVHLVDQLDATIKDGDLVTPLNNYNSKIKWLRSISLANPPCISDNFGSGASKTAPEPTSLYIDETGDLGFRKPGHFYAIAGLAIPDQYLRQVREQLKNIINDHWQGPTKPRELHFSKINESKRIAVIAAIGVIFEKFVSYGNCFVTMNFSFLFNLVRAEIEYFRDEERPSRTVIADLLASSDGHVPNRLLMLATEDLISTTIIEGMLDVPFVSVYHDRKRSEWMNGAITDGFNAAMENLKKFALSNEHVDAIPNASFHIIDSEADPCLWLCDWLCWELGGWIRNERKLSAEFLKALQKLNFFTFNEAGERVQFEHPGGKEIRRYPDRAREITPLKGHGSRANTMS</sequence>
<evidence type="ECO:0000313" key="2">
    <source>
        <dbReference type="Proteomes" id="UP000306196"/>
    </source>
</evidence>
<accession>A0A5R8KGW9</accession>
<dbReference type="RefSeq" id="WP_138085710.1">
    <property type="nucleotide sequence ID" value="NZ_VAUV01000005.1"/>
</dbReference>
<evidence type="ECO:0000313" key="1">
    <source>
        <dbReference type="EMBL" id="TLD71497.1"/>
    </source>
</evidence>
<dbReference type="Proteomes" id="UP000306196">
    <property type="component" value="Unassembled WGS sequence"/>
</dbReference>
<protein>
    <submittedName>
        <fullName evidence="1">DUF3800 domain-containing protein</fullName>
    </submittedName>
</protein>
<dbReference type="AlphaFoldDB" id="A0A5R8KGW9"/>
<gene>
    <name evidence="1" type="ORF">FEM03_08210</name>
</gene>
<comment type="caution">
    <text evidence="1">The sequence shown here is derived from an EMBL/GenBank/DDBJ whole genome shotgun (WGS) entry which is preliminary data.</text>
</comment>
<name>A0A5R8KGW9_9BACT</name>
<dbReference type="InterPro" id="IPR024524">
    <property type="entry name" value="DUF3800"/>
</dbReference>
<keyword evidence="2" id="KW-1185">Reference proteome</keyword>
<organism evidence="1 2">
    <name type="scientific">Phragmitibacter flavus</name>
    <dbReference type="NCBI Taxonomy" id="2576071"/>
    <lineage>
        <taxon>Bacteria</taxon>
        <taxon>Pseudomonadati</taxon>
        <taxon>Verrucomicrobiota</taxon>
        <taxon>Verrucomicrobiia</taxon>
        <taxon>Verrucomicrobiales</taxon>
        <taxon>Verrucomicrobiaceae</taxon>
        <taxon>Phragmitibacter</taxon>
    </lineage>
</organism>
<proteinExistence type="predicted"/>
<reference evidence="1 2" key="1">
    <citation type="submission" date="2019-05" db="EMBL/GenBank/DDBJ databases">
        <title>Verrucobacter flavum gen. nov., sp. nov. a new member of the family Verrucomicrobiaceae.</title>
        <authorList>
            <person name="Szuroczki S."/>
            <person name="Abbaszade G."/>
            <person name="Szabo A."/>
            <person name="Felfoldi T."/>
            <person name="Schumann P."/>
            <person name="Boka K."/>
            <person name="Keki Z."/>
            <person name="Toumi M."/>
            <person name="Toth E."/>
        </authorList>
    </citation>
    <scope>NUCLEOTIDE SEQUENCE [LARGE SCALE GENOMIC DNA]</scope>
    <source>
        <strain evidence="1 2">MG-N-17</strain>
    </source>
</reference>
<dbReference type="EMBL" id="VAUV01000005">
    <property type="protein sequence ID" value="TLD71497.1"/>
    <property type="molecule type" value="Genomic_DNA"/>
</dbReference>
<dbReference type="Pfam" id="PF12686">
    <property type="entry name" value="DUF3800"/>
    <property type="match status" value="1"/>
</dbReference>